<protein>
    <submittedName>
        <fullName evidence="5">LacI family transcriptional regulator</fullName>
    </submittedName>
</protein>
<accession>A0A6N6ME80</accession>
<dbReference type="CDD" id="cd01392">
    <property type="entry name" value="HTH_LacI"/>
    <property type="match status" value="1"/>
</dbReference>
<dbReference type="RefSeq" id="WP_150938558.1">
    <property type="nucleotide sequence ID" value="NZ_WAAT01000041.1"/>
</dbReference>
<dbReference type="CDD" id="cd06267">
    <property type="entry name" value="PBP1_LacI_sugar_binding-like"/>
    <property type="match status" value="1"/>
</dbReference>
<sequence>MEVNKVTIHDIARALDINSSTVSRALSDSPRVAKKTKDRILKKAQEMGYQRNLLASNLRKNITNTIGVVLPRISRHFFSSVIQGIEEAAYQEGYNVMICQSLEQYEREKNIIETLAANRVDGVIVSISMETVDYNHFECLKSRGVPLVFFDRHCDIPGYNNVLIDDFQAGFDATQHLIEKGCKKIIHFSGPQELEIYKNRFEGYKAALIKNDLPFRSDYVIKTRLNEVDGIANTKKLLNDKLEFDAIFSANDVAAIGAIKCLNEEGIRIPDDISIVGFSNEPISTVINPTLTTINQPGVEMGQRATELLLKNIQNKKAPLKPETIILDSSLIDRESTGKSH</sequence>
<dbReference type="PANTHER" id="PTHR30146">
    <property type="entry name" value="LACI-RELATED TRANSCRIPTIONAL REPRESSOR"/>
    <property type="match status" value="1"/>
</dbReference>
<dbReference type="SMART" id="SM00354">
    <property type="entry name" value="HTH_LACI"/>
    <property type="match status" value="1"/>
</dbReference>
<evidence type="ECO:0000313" key="5">
    <source>
        <dbReference type="EMBL" id="KAB1068049.1"/>
    </source>
</evidence>
<dbReference type="AlphaFoldDB" id="A0A6N6ME80"/>
<dbReference type="SUPFAM" id="SSF47413">
    <property type="entry name" value="lambda repressor-like DNA-binding domains"/>
    <property type="match status" value="1"/>
</dbReference>
<keyword evidence="3" id="KW-0804">Transcription</keyword>
<dbReference type="GO" id="GO:0003700">
    <property type="term" value="F:DNA-binding transcription factor activity"/>
    <property type="evidence" value="ECO:0007669"/>
    <property type="project" value="TreeGrafter"/>
</dbReference>
<evidence type="ECO:0000256" key="2">
    <source>
        <dbReference type="ARBA" id="ARBA00023125"/>
    </source>
</evidence>
<evidence type="ECO:0000259" key="4">
    <source>
        <dbReference type="PROSITE" id="PS50932"/>
    </source>
</evidence>
<dbReference type="Proteomes" id="UP000441333">
    <property type="component" value="Unassembled WGS sequence"/>
</dbReference>
<dbReference type="InterPro" id="IPR028082">
    <property type="entry name" value="Peripla_BP_I"/>
</dbReference>
<dbReference type="InterPro" id="IPR000843">
    <property type="entry name" value="HTH_LacI"/>
</dbReference>
<evidence type="ECO:0000313" key="6">
    <source>
        <dbReference type="Proteomes" id="UP000441333"/>
    </source>
</evidence>
<reference evidence="5 6" key="1">
    <citation type="submission" date="2019-09" db="EMBL/GenBank/DDBJ databases">
        <authorList>
            <person name="Cao W.R."/>
        </authorList>
    </citation>
    <scope>NUCLEOTIDE SEQUENCE [LARGE SCALE GENOMIC DNA]</scope>
    <source>
        <strain evidence="5 6">B1N29</strain>
    </source>
</reference>
<dbReference type="Pfam" id="PF00356">
    <property type="entry name" value="LacI"/>
    <property type="match status" value="1"/>
</dbReference>
<comment type="caution">
    <text evidence="5">The sequence shown here is derived from an EMBL/GenBank/DDBJ whole genome shotgun (WGS) entry which is preliminary data.</text>
</comment>
<dbReference type="Pfam" id="PF00532">
    <property type="entry name" value="Peripla_BP_1"/>
    <property type="match status" value="1"/>
</dbReference>
<keyword evidence="1" id="KW-0805">Transcription regulation</keyword>
<proteinExistence type="predicted"/>
<evidence type="ECO:0000256" key="1">
    <source>
        <dbReference type="ARBA" id="ARBA00023015"/>
    </source>
</evidence>
<dbReference type="SUPFAM" id="SSF53822">
    <property type="entry name" value="Periplasmic binding protein-like I"/>
    <property type="match status" value="1"/>
</dbReference>
<dbReference type="EMBL" id="WAAT01000041">
    <property type="protein sequence ID" value="KAB1068049.1"/>
    <property type="molecule type" value="Genomic_DNA"/>
</dbReference>
<dbReference type="PANTHER" id="PTHR30146:SF109">
    <property type="entry name" value="HTH-TYPE TRANSCRIPTIONAL REGULATOR GALS"/>
    <property type="match status" value="1"/>
</dbReference>
<dbReference type="PROSITE" id="PS50932">
    <property type="entry name" value="HTH_LACI_2"/>
    <property type="match status" value="1"/>
</dbReference>
<dbReference type="Gene3D" id="3.40.50.2300">
    <property type="match status" value="2"/>
</dbReference>
<name>A0A6N6ME80_9FLAO</name>
<dbReference type="Gene3D" id="1.10.260.40">
    <property type="entry name" value="lambda repressor-like DNA-binding domains"/>
    <property type="match status" value="1"/>
</dbReference>
<keyword evidence="2" id="KW-0238">DNA-binding</keyword>
<evidence type="ECO:0000256" key="3">
    <source>
        <dbReference type="ARBA" id="ARBA00023163"/>
    </source>
</evidence>
<keyword evidence="6" id="KW-1185">Reference proteome</keyword>
<dbReference type="InterPro" id="IPR001761">
    <property type="entry name" value="Peripla_BP/Lac1_sug-bd_dom"/>
</dbReference>
<dbReference type="InterPro" id="IPR010982">
    <property type="entry name" value="Lambda_DNA-bd_dom_sf"/>
</dbReference>
<gene>
    <name evidence="5" type="ORF">F6U93_07895</name>
</gene>
<organism evidence="5 6">
    <name type="scientific">Pseudotamlana haliotis</name>
    <dbReference type="NCBI Taxonomy" id="2614804"/>
    <lineage>
        <taxon>Bacteria</taxon>
        <taxon>Pseudomonadati</taxon>
        <taxon>Bacteroidota</taxon>
        <taxon>Flavobacteriia</taxon>
        <taxon>Flavobacteriales</taxon>
        <taxon>Flavobacteriaceae</taxon>
        <taxon>Pseudotamlana</taxon>
    </lineage>
</organism>
<feature type="domain" description="HTH lacI-type" evidence="4">
    <location>
        <begin position="6"/>
        <end position="60"/>
    </location>
</feature>
<dbReference type="GO" id="GO:0000976">
    <property type="term" value="F:transcription cis-regulatory region binding"/>
    <property type="evidence" value="ECO:0007669"/>
    <property type="project" value="TreeGrafter"/>
</dbReference>